<dbReference type="PANTHER" id="PTHR10701">
    <property type="entry name" value="SMALL NUCLEAR RIBONUCLEOPROTEIN-ASSOCIATED PROTEIN B AND N"/>
    <property type="match status" value="1"/>
</dbReference>
<protein>
    <recommendedName>
        <fullName evidence="1">Sm domain-containing protein</fullName>
    </recommendedName>
</protein>
<sequence length="103" mass="11912">MADEIEDPRAYLTQMLNRTLHVHTSDGRMFVGQMKCTDNERNLILAMTHEYRHPSESDIRRAAMEHEQMGSDGKLKLDMKKRFVGLVVVPGQYITKIELESYG</sequence>
<dbReference type="EMBL" id="PNEN01000570">
    <property type="protein sequence ID" value="PPJ54170.1"/>
    <property type="molecule type" value="Genomic_DNA"/>
</dbReference>
<feature type="domain" description="Sm" evidence="1">
    <location>
        <begin position="10"/>
        <end position="99"/>
    </location>
</feature>
<dbReference type="AlphaFoldDB" id="A0A2S6C380"/>
<dbReference type="CDD" id="cd06168">
    <property type="entry name" value="LSMD1"/>
    <property type="match status" value="1"/>
</dbReference>
<dbReference type="PANTHER" id="PTHR10701:SF5">
    <property type="entry name" value="N-ALPHA-ACETYLTRANSFERASE 38, NATC AUXILIARY SUBUNIT"/>
    <property type="match status" value="1"/>
</dbReference>
<dbReference type="InterPro" id="IPR001163">
    <property type="entry name" value="Sm_dom_euk/arc"/>
</dbReference>
<dbReference type="STRING" id="357750.A0A2S6C380"/>
<dbReference type="InterPro" id="IPR010920">
    <property type="entry name" value="LSM_dom_sf"/>
</dbReference>
<evidence type="ECO:0000259" key="1">
    <source>
        <dbReference type="SMART" id="SM00651"/>
    </source>
</evidence>
<evidence type="ECO:0000313" key="2">
    <source>
        <dbReference type="EMBL" id="PPJ54170.1"/>
    </source>
</evidence>
<dbReference type="OrthoDB" id="368909at2759"/>
<name>A0A2S6C380_9PEZI</name>
<dbReference type="InterPro" id="IPR050914">
    <property type="entry name" value="snRNP_SmB/NAA38-like"/>
</dbReference>
<gene>
    <name evidence="2" type="ORF">CBER1_01122</name>
</gene>
<dbReference type="Gene3D" id="2.30.30.100">
    <property type="match status" value="1"/>
</dbReference>
<accession>A0A2S6C380</accession>
<reference evidence="3" key="1">
    <citation type="journal article" date="2017" name="bioRxiv">
        <title>Conservation of a gene cluster reveals novel cercosporin biosynthetic mechanisms and extends production to the genus Colletotrichum.</title>
        <authorList>
            <person name="de Jonge R."/>
            <person name="Ebert M.K."/>
            <person name="Huitt-Roehl C.R."/>
            <person name="Pal P."/>
            <person name="Suttle J.C."/>
            <person name="Spanner R.E."/>
            <person name="Neubauer J.D."/>
            <person name="Jurick W.M.II."/>
            <person name="Stott K.A."/>
            <person name="Secor G.A."/>
            <person name="Thomma B.P.H.J."/>
            <person name="Van de Peer Y."/>
            <person name="Townsend C.A."/>
            <person name="Bolton M.D."/>
        </authorList>
    </citation>
    <scope>NUCLEOTIDE SEQUENCE [LARGE SCALE GENOMIC DNA]</scope>
    <source>
        <strain evidence="3">CBS538.71</strain>
    </source>
</reference>
<comment type="caution">
    <text evidence="2">The sequence shown here is derived from an EMBL/GenBank/DDBJ whole genome shotgun (WGS) entry which is preliminary data.</text>
</comment>
<keyword evidence="3" id="KW-1185">Reference proteome</keyword>
<dbReference type="GO" id="GO:0031417">
    <property type="term" value="C:NatC complex"/>
    <property type="evidence" value="ECO:0007669"/>
    <property type="project" value="InterPro"/>
</dbReference>
<proteinExistence type="predicted"/>
<dbReference type="SUPFAM" id="SSF50182">
    <property type="entry name" value="Sm-like ribonucleoproteins"/>
    <property type="match status" value="1"/>
</dbReference>
<dbReference type="InterPro" id="IPR034110">
    <property type="entry name" value="LSMD1_Sm"/>
</dbReference>
<dbReference type="Pfam" id="PF01423">
    <property type="entry name" value="LSM"/>
    <property type="match status" value="1"/>
</dbReference>
<dbReference type="Proteomes" id="UP000237631">
    <property type="component" value="Unassembled WGS sequence"/>
</dbReference>
<evidence type="ECO:0000313" key="3">
    <source>
        <dbReference type="Proteomes" id="UP000237631"/>
    </source>
</evidence>
<dbReference type="SMART" id="SM00651">
    <property type="entry name" value="Sm"/>
    <property type="match status" value="1"/>
</dbReference>
<organism evidence="2 3">
    <name type="scientific">Cercospora berteroae</name>
    <dbReference type="NCBI Taxonomy" id="357750"/>
    <lineage>
        <taxon>Eukaryota</taxon>
        <taxon>Fungi</taxon>
        <taxon>Dikarya</taxon>
        <taxon>Ascomycota</taxon>
        <taxon>Pezizomycotina</taxon>
        <taxon>Dothideomycetes</taxon>
        <taxon>Dothideomycetidae</taxon>
        <taxon>Mycosphaerellales</taxon>
        <taxon>Mycosphaerellaceae</taxon>
        <taxon>Cercospora</taxon>
    </lineage>
</organism>